<proteinExistence type="predicted"/>
<keyword evidence="3" id="KW-1185">Reference proteome</keyword>
<dbReference type="AlphaFoldDB" id="A0A3N4HN38"/>
<name>A0A3N4HN38_ASCIM</name>
<sequence length="154" mass="17146">MACPSQVLTLKAQAHNKFRSRRNPESGIRLDLTLKTLAISTASPLLEASTSPSQRSNHRRPKHHLEEARHELPRIWKRHDSSTGIDPVRRIASPKSSSSIFHRSRTTSPEQPASQNVKPPARHSLTPTIANAIVAQHEATLATSRQGVYWETEG</sequence>
<evidence type="ECO:0000313" key="3">
    <source>
        <dbReference type="Proteomes" id="UP000275078"/>
    </source>
</evidence>
<gene>
    <name evidence="2" type="ORF">BJ508DRAFT_333616</name>
</gene>
<evidence type="ECO:0000256" key="1">
    <source>
        <dbReference type="SAM" id="MobiDB-lite"/>
    </source>
</evidence>
<feature type="region of interest" description="Disordered" evidence="1">
    <location>
        <begin position="43"/>
        <end position="122"/>
    </location>
</feature>
<dbReference type="Proteomes" id="UP000275078">
    <property type="component" value="Unassembled WGS sequence"/>
</dbReference>
<evidence type="ECO:0000313" key="2">
    <source>
        <dbReference type="EMBL" id="RPA73918.1"/>
    </source>
</evidence>
<organism evidence="2 3">
    <name type="scientific">Ascobolus immersus RN42</name>
    <dbReference type="NCBI Taxonomy" id="1160509"/>
    <lineage>
        <taxon>Eukaryota</taxon>
        <taxon>Fungi</taxon>
        <taxon>Dikarya</taxon>
        <taxon>Ascomycota</taxon>
        <taxon>Pezizomycotina</taxon>
        <taxon>Pezizomycetes</taxon>
        <taxon>Pezizales</taxon>
        <taxon>Ascobolaceae</taxon>
        <taxon>Ascobolus</taxon>
    </lineage>
</organism>
<protein>
    <submittedName>
        <fullName evidence="2">Uncharacterized protein</fullName>
    </submittedName>
</protein>
<feature type="compositionally biased region" description="Polar residues" evidence="1">
    <location>
        <begin position="43"/>
        <end position="55"/>
    </location>
</feature>
<accession>A0A3N4HN38</accession>
<feature type="compositionally biased region" description="Polar residues" evidence="1">
    <location>
        <begin position="94"/>
        <end position="117"/>
    </location>
</feature>
<feature type="compositionally biased region" description="Basic and acidic residues" evidence="1">
    <location>
        <begin position="64"/>
        <end position="81"/>
    </location>
</feature>
<dbReference type="EMBL" id="ML119807">
    <property type="protein sequence ID" value="RPA73918.1"/>
    <property type="molecule type" value="Genomic_DNA"/>
</dbReference>
<reference evidence="2 3" key="1">
    <citation type="journal article" date="2018" name="Nat. Ecol. Evol.">
        <title>Pezizomycetes genomes reveal the molecular basis of ectomycorrhizal truffle lifestyle.</title>
        <authorList>
            <person name="Murat C."/>
            <person name="Payen T."/>
            <person name="Noel B."/>
            <person name="Kuo A."/>
            <person name="Morin E."/>
            <person name="Chen J."/>
            <person name="Kohler A."/>
            <person name="Krizsan K."/>
            <person name="Balestrini R."/>
            <person name="Da Silva C."/>
            <person name="Montanini B."/>
            <person name="Hainaut M."/>
            <person name="Levati E."/>
            <person name="Barry K.W."/>
            <person name="Belfiori B."/>
            <person name="Cichocki N."/>
            <person name="Clum A."/>
            <person name="Dockter R.B."/>
            <person name="Fauchery L."/>
            <person name="Guy J."/>
            <person name="Iotti M."/>
            <person name="Le Tacon F."/>
            <person name="Lindquist E.A."/>
            <person name="Lipzen A."/>
            <person name="Malagnac F."/>
            <person name="Mello A."/>
            <person name="Molinier V."/>
            <person name="Miyauchi S."/>
            <person name="Poulain J."/>
            <person name="Riccioni C."/>
            <person name="Rubini A."/>
            <person name="Sitrit Y."/>
            <person name="Splivallo R."/>
            <person name="Traeger S."/>
            <person name="Wang M."/>
            <person name="Zifcakova L."/>
            <person name="Wipf D."/>
            <person name="Zambonelli A."/>
            <person name="Paolocci F."/>
            <person name="Nowrousian M."/>
            <person name="Ottonello S."/>
            <person name="Baldrian P."/>
            <person name="Spatafora J.W."/>
            <person name="Henrissat B."/>
            <person name="Nagy L.G."/>
            <person name="Aury J.M."/>
            <person name="Wincker P."/>
            <person name="Grigoriev I.V."/>
            <person name="Bonfante P."/>
            <person name="Martin F.M."/>
        </authorList>
    </citation>
    <scope>NUCLEOTIDE SEQUENCE [LARGE SCALE GENOMIC DNA]</scope>
    <source>
        <strain evidence="2 3">RN42</strain>
    </source>
</reference>